<protein>
    <submittedName>
        <fullName evidence="2">Uncharacterized protein</fullName>
    </submittedName>
</protein>
<feature type="compositionally biased region" description="Basic residues" evidence="1">
    <location>
        <begin position="1"/>
        <end position="10"/>
    </location>
</feature>
<name>A0A2N9HF18_FAGSY</name>
<evidence type="ECO:0000313" key="2">
    <source>
        <dbReference type="EMBL" id="SPD10159.1"/>
    </source>
</evidence>
<feature type="region of interest" description="Disordered" evidence="1">
    <location>
        <begin position="1"/>
        <end position="32"/>
    </location>
</feature>
<gene>
    <name evidence="2" type="ORF">FSB_LOCUS38041</name>
</gene>
<dbReference type="EMBL" id="OIVN01003301">
    <property type="protein sequence ID" value="SPD10159.1"/>
    <property type="molecule type" value="Genomic_DNA"/>
</dbReference>
<feature type="region of interest" description="Disordered" evidence="1">
    <location>
        <begin position="133"/>
        <end position="154"/>
    </location>
</feature>
<proteinExistence type="predicted"/>
<dbReference type="AlphaFoldDB" id="A0A2N9HF18"/>
<accession>A0A2N9HF18</accession>
<feature type="region of interest" description="Disordered" evidence="1">
    <location>
        <begin position="292"/>
        <end position="312"/>
    </location>
</feature>
<dbReference type="PANTHER" id="PTHR33240">
    <property type="entry name" value="OS08G0508500 PROTEIN"/>
    <property type="match status" value="1"/>
</dbReference>
<organism evidence="2">
    <name type="scientific">Fagus sylvatica</name>
    <name type="common">Beechnut</name>
    <dbReference type="NCBI Taxonomy" id="28930"/>
    <lineage>
        <taxon>Eukaryota</taxon>
        <taxon>Viridiplantae</taxon>
        <taxon>Streptophyta</taxon>
        <taxon>Embryophyta</taxon>
        <taxon>Tracheophyta</taxon>
        <taxon>Spermatophyta</taxon>
        <taxon>Magnoliopsida</taxon>
        <taxon>eudicotyledons</taxon>
        <taxon>Gunneridae</taxon>
        <taxon>Pentapetalae</taxon>
        <taxon>rosids</taxon>
        <taxon>fabids</taxon>
        <taxon>Fagales</taxon>
        <taxon>Fagaceae</taxon>
        <taxon>Fagus</taxon>
    </lineage>
</organism>
<reference evidence="2" key="1">
    <citation type="submission" date="2018-02" db="EMBL/GenBank/DDBJ databases">
        <authorList>
            <person name="Cohen D.B."/>
            <person name="Kent A.D."/>
        </authorList>
    </citation>
    <scope>NUCLEOTIDE SEQUENCE</scope>
</reference>
<dbReference type="PANTHER" id="PTHR33240:SF15">
    <property type="entry name" value="GAG-PRO-LIKE PROTEIN"/>
    <property type="match status" value="1"/>
</dbReference>
<sequence>MPPAKRQRKLKNIDKVVTPPSDVGPHQERERSATPVINEINEVDEVANKIYARLKLLSMIRVKRRVALLWSLGSKTPQLLLVEYATFALEGPVEKWWAGTEVLLKEELAAGVNTLSETVKRAMRLEEDFKYNHGSDESGKKQWSSGSHHGKGQRQKFKKGFFKKFGLQKGDFLFMLSKEPLESMSELMYETQKLMNGEDALNARDSPPGKGNCNTLWDENSKMVIHQGFHSLKEDAKGIHQPHDDSLVVTINIAGFTKRRVLVDNESSADILYLPTYQQMKLDKEKLRPMDAPLVDMPGSTRQVGHDSIPEG</sequence>
<evidence type="ECO:0000256" key="1">
    <source>
        <dbReference type="SAM" id="MobiDB-lite"/>
    </source>
</evidence>